<dbReference type="OrthoDB" id="430683at2759"/>
<keyword evidence="1" id="KW-0723">Serine/threonine-protein kinase</keyword>
<dbReference type="PROSITE" id="PS50234">
    <property type="entry name" value="VWFA"/>
    <property type="match status" value="1"/>
</dbReference>
<accession>A0A8S1LRL3</accession>
<sequence length="1038" mass="121337">MQIYVQMPNGKTILIDVQLEKTTVSDVKKKVMEKSGIRLEDLVLVFKDEILKNEKSLKEYGIDKEARVNAETAETLQQIYIQKLASLESDVQRWQQKFSDEGAQREELQEKLMKTLTELDQIKQEKTTLSLEYNSVRNQLEQLQKKNAQNADMQSSQLKQQQSQSKGIDAKNLELELATQKAIISRFDMEKTEMNSQIAYFKQEKQELQKKLEDYQKLKEDLIVKTFEIKGLQKDLDFAQSRGSQTKDEINRELDFSKQQIKKLEQQLEDVKTKNQELEVEKVRQELKNNIDSQQVERMNELQQQNTQLEKRISEYKAQVSSLNDQVKQLQNRSQEEMRNSIKGDDLVNAERIQGYEIQISRLNSELKSASQSFNDSQIQLSQAKKQCFDSDKKIMELEKSVESLSYLLKEKDRGIKEREQTIKQLQIELEEAKKDLIIYQKNLRDYKDIAQQADPKKVLEIDSEALKVEEKLRAREEQRNKEQKRQELQRQQELVDRKEKLKLEQQQYFDLMQKGKEQRQKTAQFLKKQMLESHGKIEVCFLIDVTGSMDPYKEQAMKCIKESMKNIKIKTNRDALWATIAYQDFGELKQLGGLYKQFNFTPNPKEIEDYLSEIPCTGGGDAAEDIRGGIMQMIKNLHWSKTFKIAVLICDAPTHGKRYNGGVSDRYPNEDIEDAINLLIDNNILLVAILFNKVTLQMFEEIKKMYQSADKEELLLFADLEHTEQGRIWQELVDLVSQASQRATQTNNKGTRSKNNQANKRSQSGAMEALCKQIKDPFQFDKLPGVTTIPVKFGVFRVELKQDSFEANIENLKRLDINRDYTIYQEGQWDCIRTEKYFAQGQMKQVYLMKRQNNQNELYVIKMPIGDLTYSSQESAVVECRSHLISKCLMKKFIRDLQEARDRIDRSIKIPEVQYSDFLILKDMDRGNSFWIAERYFTGEFVKYNNNYGFISDDNSDINHLAQAYTYYTYFISNFTYMVNDVQGVGNYFTDPALNTKDSNFDETDMGIDGQSMYMVNYEGKKHMGRKYLDLLAIPAP</sequence>
<dbReference type="InterPro" id="IPR002035">
    <property type="entry name" value="VWF_A"/>
</dbReference>
<feature type="coiled-coil region" evidence="4">
    <location>
        <begin position="191"/>
        <end position="373"/>
    </location>
</feature>
<feature type="compositionally biased region" description="Low complexity" evidence="5">
    <location>
        <begin position="154"/>
        <end position="165"/>
    </location>
</feature>
<evidence type="ECO:0000259" key="8">
    <source>
        <dbReference type="PROSITE" id="PS51158"/>
    </source>
</evidence>
<dbReference type="InterPro" id="IPR000626">
    <property type="entry name" value="Ubiquitin-like_dom"/>
</dbReference>
<dbReference type="GO" id="GO:0005524">
    <property type="term" value="F:ATP binding"/>
    <property type="evidence" value="ECO:0007669"/>
    <property type="project" value="InterPro"/>
</dbReference>
<evidence type="ECO:0000256" key="4">
    <source>
        <dbReference type="SAM" id="Coils"/>
    </source>
</evidence>
<comment type="caution">
    <text evidence="9">The sequence shown here is derived from an EMBL/GenBank/DDBJ whole genome shotgun (WGS) entry which is preliminary data.</text>
</comment>
<dbReference type="PROSITE" id="PS51158">
    <property type="entry name" value="ALPHA_KINASE"/>
    <property type="match status" value="1"/>
</dbReference>
<organism evidence="9 10">
    <name type="scientific">Paramecium sonneborni</name>
    <dbReference type="NCBI Taxonomy" id="65129"/>
    <lineage>
        <taxon>Eukaryota</taxon>
        <taxon>Sar</taxon>
        <taxon>Alveolata</taxon>
        <taxon>Ciliophora</taxon>
        <taxon>Intramacronucleata</taxon>
        <taxon>Oligohymenophorea</taxon>
        <taxon>Peniculida</taxon>
        <taxon>Parameciidae</taxon>
        <taxon>Paramecium</taxon>
    </lineage>
</organism>
<dbReference type="PROSITE" id="PS50053">
    <property type="entry name" value="UBIQUITIN_2"/>
    <property type="match status" value="1"/>
</dbReference>
<feature type="region of interest" description="Disordered" evidence="5">
    <location>
        <begin position="744"/>
        <end position="764"/>
    </location>
</feature>
<feature type="region of interest" description="Disordered" evidence="5">
    <location>
        <begin position="145"/>
        <end position="165"/>
    </location>
</feature>
<dbReference type="GO" id="GO:0005737">
    <property type="term" value="C:cytoplasm"/>
    <property type="evidence" value="ECO:0007669"/>
    <property type="project" value="TreeGrafter"/>
</dbReference>
<evidence type="ECO:0000256" key="5">
    <source>
        <dbReference type="SAM" id="MobiDB-lite"/>
    </source>
</evidence>
<evidence type="ECO:0008006" key="11">
    <source>
        <dbReference type="Google" id="ProtNLM"/>
    </source>
</evidence>
<dbReference type="SMART" id="SM00811">
    <property type="entry name" value="Alpha_kinase"/>
    <property type="match status" value="1"/>
</dbReference>
<dbReference type="SMART" id="SM00213">
    <property type="entry name" value="UBQ"/>
    <property type="match status" value="1"/>
</dbReference>
<dbReference type="Proteomes" id="UP000692954">
    <property type="component" value="Unassembled WGS sequence"/>
</dbReference>
<evidence type="ECO:0000256" key="1">
    <source>
        <dbReference type="ARBA" id="ARBA00022527"/>
    </source>
</evidence>
<evidence type="ECO:0000256" key="2">
    <source>
        <dbReference type="ARBA" id="ARBA00022679"/>
    </source>
</evidence>
<keyword evidence="10" id="KW-1185">Reference proteome</keyword>
<feature type="domain" description="Alpha-type protein kinase" evidence="8">
    <location>
        <begin position="793"/>
        <end position="1038"/>
    </location>
</feature>
<dbReference type="PANTHER" id="PTHR47763">
    <property type="entry name" value="ALPHA-PROTEIN KINASE VWKA"/>
    <property type="match status" value="1"/>
</dbReference>
<dbReference type="AlphaFoldDB" id="A0A8S1LRL3"/>
<evidence type="ECO:0000313" key="10">
    <source>
        <dbReference type="Proteomes" id="UP000692954"/>
    </source>
</evidence>
<dbReference type="Pfam" id="PF02816">
    <property type="entry name" value="Alpha_kinase"/>
    <property type="match status" value="1"/>
</dbReference>
<dbReference type="Pfam" id="PF00240">
    <property type="entry name" value="ubiquitin"/>
    <property type="match status" value="1"/>
</dbReference>
<name>A0A8S1LRL3_9CILI</name>
<gene>
    <name evidence="9" type="ORF">PSON_ATCC_30995.1.T0230383</name>
</gene>
<feature type="domain" description="Ubiquitin-like" evidence="6">
    <location>
        <begin position="1"/>
        <end position="68"/>
    </location>
</feature>
<dbReference type="CDD" id="cd17039">
    <property type="entry name" value="Ubl_ubiquitin_like"/>
    <property type="match status" value="1"/>
</dbReference>
<protein>
    <recommendedName>
        <fullName evidence="11">Ubiquitin-like domain-containing protein</fullName>
    </recommendedName>
</protein>
<evidence type="ECO:0000313" key="9">
    <source>
        <dbReference type="EMBL" id="CAD8068123.1"/>
    </source>
</evidence>
<dbReference type="InterPro" id="IPR052969">
    <property type="entry name" value="Thr-specific_kinase-like"/>
</dbReference>
<keyword evidence="2" id="KW-0808">Transferase</keyword>
<evidence type="ECO:0000259" key="6">
    <source>
        <dbReference type="PROSITE" id="PS50053"/>
    </source>
</evidence>
<keyword evidence="3" id="KW-0418">Kinase</keyword>
<reference evidence="9" key="1">
    <citation type="submission" date="2021-01" db="EMBL/GenBank/DDBJ databases">
        <authorList>
            <consortium name="Genoscope - CEA"/>
            <person name="William W."/>
        </authorList>
    </citation>
    <scope>NUCLEOTIDE SEQUENCE</scope>
</reference>
<evidence type="ECO:0000256" key="3">
    <source>
        <dbReference type="ARBA" id="ARBA00022777"/>
    </source>
</evidence>
<dbReference type="EMBL" id="CAJJDN010000023">
    <property type="protein sequence ID" value="CAD8068123.1"/>
    <property type="molecule type" value="Genomic_DNA"/>
</dbReference>
<feature type="domain" description="VWFA" evidence="7">
    <location>
        <begin position="539"/>
        <end position="733"/>
    </location>
</feature>
<evidence type="ECO:0000259" key="7">
    <source>
        <dbReference type="PROSITE" id="PS50234"/>
    </source>
</evidence>
<dbReference type="PANTHER" id="PTHR47763:SF1">
    <property type="entry name" value="DUF659 DOMAIN-CONTAINING PROTEIN"/>
    <property type="match status" value="1"/>
</dbReference>
<keyword evidence="4" id="KW-0175">Coiled coil</keyword>
<feature type="coiled-coil region" evidence="4">
    <location>
        <begin position="409"/>
        <end position="505"/>
    </location>
</feature>
<proteinExistence type="predicted"/>
<dbReference type="InterPro" id="IPR004166">
    <property type="entry name" value="a-kinase_dom"/>
</dbReference>
<dbReference type="CDD" id="cd04515">
    <property type="entry name" value="Alpha_kinase"/>
    <property type="match status" value="1"/>
</dbReference>
<dbReference type="GO" id="GO:0004674">
    <property type="term" value="F:protein serine/threonine kinase activity"/>
    <property type="evidence" value="ECO:0007669"/>
    <property type="project" value="UniProtKB-KW"/>
</dbReference>